<keyword evidence="3 5" id="KW-1133">Transmembrane helix</keyword>
<evidence type="ECO:0000256" key="1">
    <source>
        <dbReference type="ARBA" id="ARBA00004141"/>
    </source>
</evidence>
<feature type="transmembrane region" description="Helical" evidence="5">
    <location>
        <begin position="12"/>
        <end position="34"/>
    </location>
</feature>
<comment type="subcellular location">
    <subcellularLocation>
        <location evidence="1">Membrane</location>
        <topology evidence="1">Multi-pass membrane protein</topology>
    </subcellularLocation>
</comment>
<feature type="domain" description="MARVEL" evidence="6">
    <location>
        <begin position="17"/>
        <end position="139"/>
    </location>
</feature>
<dbReference type="EMBL" id="CP119940">
    <property type="protein sequence ID" value="WFD04089.1"/>
    <property type="molecule type" value="Genomic_DNA"/>
</dbReference>
<evidence type="ECO:0000256" key="4">
    <source>
        <dbReference type="ARBA" id="ARBA00023136"/>
    </source>
</evidence>
<evidence type="ECO:0000313" key="8">
    <source>
        <dbReference type="Proteomes" id="UP001214603"/>
    </source>
</evidence>
<evidence type="ECO:0000313" key="7">
    <source>
        <dbReference type="EMBL" id="WFD04089.1"/>
    </source>
</evidence>
<dbReference type="AlphaFoldDB" id="A0AAF0E1U3"/>
<feature type="transmembrane region" description="Helical" evidence="5">
    <location>
        <begin position="132"/>
        <end position="153"/>
    </location>
</feature>
<keyword evidence="8" id="KW-1185">Reference proteome</keyword>
<protein>
    <recommendedName>
        <fullName evidence="6">MARVEL domain-containing protein</fullName>
    </recommendedName>
</protein>
<dbReference type="Proteomes" id="UP001214603">
    <property type="component" value="Chromosome 7"/>
</dbReference>
<organism evidence="7 8">
    <name type="scientific">Malassezia obtusa</name>
    <dbReference type="NCBI Taxonomy" id="76774"/>
    <lineage>
        <taxon>Eukaryota</taxon>
        <taxon>Fungi</taxon>
        <taxon>Dikarya</taxon>
        <taxon>Basidiomycota</taxon>
        <taxon>Ustilaginomycotina</taxon>
        <taxon>Malasseziomycetes</taxon>
        <taxon>Malasseziales</taxon>
        <taxon>Malasseziaceae</taxon>
        <taxon>Malassezia</taxon>
    </lineage>
</organism>
<gene>
    <name evidence="7" type="ORF">MOBT1_002791</name>
</gene>
<evidence type="ECO:0000256" key="5">
    <source>
        <dbReference type="SAM" id="Phobius"/>
    </source>
</evidence>
<dbReference type="GO" id="GO:0016020">
    <property type="term" value="C:membrane"/>
    <property type="evidence" value="ECO:0007669"/>
    <property type="project" value="UniProtKB-SubCell"/>
</dbReference>
<feature type="transmembrane region" description="Helical" evidence="5">
    <location>
        <begin position="88"/>
        <end position="112"/>
    </location>
</feature>
<evidence type="ECO:0000256" key="2">
    <source>
        <dbReference type="ARBA" id="ARBA00022692"/>
    </source>
</evidence>
<keyword evidence="4 5" id="KW-0472">Membrane</keyword>
<keyword evidence="2 5" id="KW-0812">Transmembrane</keyword>
<accession>A0AAF0E1U3</accession>
<dbReference type="InterPro" id="IPR008253">
    <property type="entry name" value="Marvel"/>
</dbReference>
<evidence type="ECO:0000259" key="6">
    <source>
        <dbReference type="Pfam" id="PF01284"/>
    </source>
</evidence>
<feature type="transmembrane region" description="Helical" evidence="5">
    <location>
        <begin position="54"/>
        <end position="81"/>
    </location>
</feature>
<dbReference type="Pfam" id="PF01284">
    <property type="entry name" value="MARVEL"/>
    <property type="match status" value="1"/>
</dbReference>
<name>A0AAF0E1U3_9BASI</name>
<evidence type="ECO:0000256" key="3">
    <source>
        <dbReference type="ARBA" id="ARBA00022989"/>
    </source>
</evidence>
<sequence length="167" mass="17820">MVDLSSVVRRGHPIAFGVFAIFALIVAIIASAVVADFNSHGNPSKHLVRDSTRFLVFAGWWGFLFSLIYIGLFLSGIGGFLSSIASHAVFIFLTWVFWLAGTAALSSVVGSADCSSGDLGFRDCSALRAICAFGWIGWIELTCMLGVICFLAYKAFSGGRGMNDGFA</sequence>
<proteinExistence type="predicted"/>
<reference evidence="7" key="1">
    <citation type="submission" date="2023-03" db="EMBL/GenBank/DDBJ databases">
        <title>Mating type loci evolution in Malassezia.</title>
        <authorList>
            <person name="Coelho M.A."/>
        </authorList>
    </citation>
    <scope>NUCLEOTIDE SEQUENCE</scope>
    <source>
        <strain evidence="7">CBS 7876</strain>
    </source>
</reference>